<proteinExistence type="predicted"/>
<organism evidence="1 2">
    <name type="scientific">Micromonospora taraxaci</name>
    <dbReference type="NCBI Taxonomy" id="1316803"/>
    <lineage>
        <taxon>Bacteria</taxon>
        <taxon>Bacillati</taxon>
        <taxon>Actinomycetota</taxon>
        <taxon>Actinomycetes</taxon>
        <taxon>Micromonosporales</taxon>
        <taxon>Micromonosporaceae</taxon>
        <taxon>Micromonospora</taxon>
    </lineage>
</organism>
<dbReference type="InterPro" id="IPR029058">
    <property type="entry name" value="AB_hydrolase_fold"/>
</dbReference>
<gene>
    <name evidence="1" type="ORF">FHU34_114404</name>
</gene>
<dbReference type="Gene3D" id="3.40.50.1820">
    <property type="entry name" value="alpha/beta hydrolase"/>
    <property type="match status" value="1"/>
</dbReference>
<protein>
    <recommendedName>
        <fullName evidence="3">Prolyl oligopeptidase family protein</fullName>
    </recommendedName>
</protein>
<keyword evidence="2" id="KW-1185">Reference proteome</keyword>
<accession>A0A561W596</accession>
<comment type="caution">
    <text evidence="1">The sequence shown here is derived from an EMBL/GenBank/DDBJ whole genome shotgun (WGS) entry which is preliminary data.</text>
</comment>
<name>A0A561W596_9ACTN</name>
<dbReference type="Proteomes" id="UP000317685">
    <property type="component" value="Unassembled WGS sequence"/>
</dbReference>
<dbReference type="AlphaFoldDB" id="A0A561W596"/>
<reference evidence="1 2" key="1">
    <citation type="submission" date="2019-06" db="EMBL/GenBank/DDBJ databases">
        <title>Sequencing the genomes of 1000 actinobacteria strains.</title>
        <authorList>
            <person name="Klenk H.-P."/>
        </authorList>
    </citation>
    <scope>NUCLEOTIDE SEQUENCE [LARGE SCALE GENOMIC DNA]</scope>
    <source>
        <strain evidence="1 2">DSM 45885</strain>
    </source>
</reference>
<evidence type="ECO:0000313" key="1">
    <source>
        <dbReference type="EMBL" id="TWG19029.1"/>
    </source>
</evidence>
<evidence type="ECO:0008006" key="3">
    <source>
        <dbReference type="Google" id="ProtNLM"/>
    </source>
</evidence>
<dbReference type="SUPFAM" id="SSF53474">
    <property type="entry name" value="alpha/beta-Hydrolases"/>
    <property type="match status" value="1"/>
</dbReference>
<dbReference type="EMBL" id="VIWZ01000001">
    <property type="protein sequence ID" value="TWG19029.1"/>
    <property type="molecule type" value="Genomic_DNA"/>
</dbReference>
<evidence type="ECO:0000313" key="2">
    <source>
        <dbReference type="Proteomes" id="UP000317685"/>
    </source>
</evidence>
<sequence>MAKYCMLLGISISELVAREDRLAALYLASRPDVKSDGIGCIGLSAGGFRAGLLLGRCEEIRAAVVVGMMSTLEALFDEHISRHSWLICLPGASLANDWPRMVGGRAPARLLVQYLLDDHLFPVAGMRAANDLLTVTYADSGVPSAYVAEFYPGPHRFDLEMQRSAFLALNRWLPASDARDE</sequence>